<evidence type="ECO:0000256" key="1">
    <source>
        <dbReference type="ARBA" id="ARBA00004651"/>
    </source>
</evidence>
<evidence type="ECO:0000313" key="10">
    <source>
        <dbReference type="EMBL" id="MBB3112062.1"/>
    </source>
</evidence>
<evidence type="ECO:0000256" key="2">
    <source>
        <dbReference type="ARBA" id="ARBA00009765"/>
    </source>
</evidence>
<dbReference type="SUPFAM" id="SSF143865">
    <property type="entry name" value="CorA soluble domain-like"/>
    <property type="match status" value="1"/>
</dbReference>
<feature type="transmembrane region" description="Helical" evidence="9">
    <location>
        <begin position="293"/>
        <end position="312"/>
    </location>
</feature>
<feature type="region of interest" description="Disordered" evidence="8">
    <location>
        <begin position="360"/>
        <end position="392"/>
    </location>
</feature>
<evidence type="ECO:0000313" key="11">
    <source>
        <dbReference type="Proteomes" id="UP000570361"/>
    </source>
</evidence>
<evidence type="ECO:0000256" key="5">
    <source>
        <dbReference type="ARBA" id="ARBA00022692"/>
    </source>
</evidence>
<dbReference type="Gene3D" id="1.20.58.340">
    <property type="entry name" value="Magnesium transport protein CorA, transmembrane region"/>
    <property type="match status" value="1"/>
</dbReference>
<dbReference type="SUPFAM" id="SSF144083">
    <property type="entry name" value="Magnesium transport protein CorA, transmembrane region"/>
    <property type="match status" value="1"/>
</dbReference>
<dbReference type="GO" id="GO:0005886">
    <property type="term" value="C:plasma membrane"/>
    <property type="evidence" value="ECO:0007669"/>
    <property type="project" value="UniProtKB-SubCell"/>
</dbReference>
<comment type="similarity">
    <text evidence="2">Belongs to the CorA metal ion transporter (MIT) (TC 1.A.35) family.</text>
</comment>
<dbReference type="GO" id="GO:0050897">
    <property type="term" value="F:cobalt ion binding"/>
    <property type="evidence" value="ECO:0007669"/>
    <property type="project" value="TreeGrafter"/>
</dbReference>
<evidence type="ECO:0000256" key="8">
    <source>
        <dbReference type="SAM" id="MobiDB-lite"/>
    </source>
</evidence>
<dbReference type="GO" id="GO:0000287">
    <property type="term" value="F:magnesium ion binding"/>
    <property type="evidence" value="ECO:0007669"/>
    <property type="project" value="TreeGrafter"/>
</dbReference>
<reference evidence="10 11" key="1">
    <citation type="submission" date="2020-08" db="EMBL/GenBank/DDBJ databases">
        <title>Genomic Encyclopedia of Type Strains, Phase III (KMG-III): the genomes of soil and plant-associated and newly described type strains.</title>
        <authorList>
            <person name="Whitman W."/>
        </authorList>
    </citation>
    <scope>NUCLEOTIDE SEQUENCE [LARGE SCALE GENOMIC DNA]</scope>
    <source>
        <strain evidence="10 11">CECT 5862</strain>
    </source>
</reference>
<dbReference type="EMBL" id="JACHXK010000010">
    <property type="protein sequence ID" value="MBB3112062.1"/>
    <property type="molecule type" value="Genomic_DNA"/>
</dbReference>
<dbReference type="InterPro" id="IPR045863">
    <property type="entry name" value="CorA_TM1_TM2"/>
</dbReference>
<dbReference type="InterPro" id="IPR045861">
    <property type="entry name" value="CorA_cytoplasmic_dom"/>
</dbReference>
<dbReference type="InterPro" id="IPR002523">
    <property type="entry name" value="MgTranspt_CorA/ZnTranspt_ZntB"/>
</dbReference>
<comment type="subcellular location">
    <subcellularLocation>
        <location evidence="1">Cell membrane</location>
        <topology evidence="1">Multi-pass membrane protein</topology>
    </subcellularLocation>
</comment>
<keyword evidence="4" id="KW-1003">Cell membrane</keyword>
<dbReference type="PANTHER" id="PTHR46494">
    <property type="entry name" value="CORA FAMILY METAL ION TRANSPORTER (EUROFUNG)"/>
    <property type="match status" value="1"/>
</dbReference>
<proteinExistence type="inferred from homology"/>
<dbReference type="PANTHER" id="PTHR46494:SF2">
    <property type="entry name" value="MAGNESIUM TRANSPORT PROTEIN CORA"/>
    <property type="match status" value="1"/>
</dbReference>
<dbReference type="GO" id="GO:0015087">
    <property type="term" value="F:cobalt ion transmembrane transporter activity"/>
    <property type="evidence" value="ECO:0007669"/>
    <property type="project" value="TreeGrafter"/>
</dbReference>
<keyword evidence="6 9" id="KW-1133">Transmembrane helix</keyword>
<keyword evidence="5 9" id="KW-0812">Transmembrane</keyword>
<protein>
    <submittedName>
        <fullName evidence="10">Mg2+ and Co2+ transporter CorA</fullName>
    </submittedName>
</protein>
<evidence type="ECO:0000256" key="6">
    <source>
        <dbReference type="ARBA" id="ARBA00022989"/>
    </source>
</evidence>
<dbReference type="AlphaFoldDB" id="A0A7W5FPB8"/>
<feature type="compositionally biased region" description="Basic residues" evidence="8">
    <location>
        <begin position="365"/>
        <end position="374"/>
    </location>
</feature>
<dbReference type="Pfam" id="PF01544">
    <property type="entry name" value="CorA"/>
    <property type="match status" value="1"/>
</dbReference>
<feature type="transmembrane region" description="Helical" evidence="9">
    <location>
        <begin position="324"/>
        <end position="344"/>
    </location>
</feature>
<keyword evidence="11" id="KW-1185">Reference proteome</keyword>
<evidence type="ECO:0000256" key="7">
    <source>
        <dbReference type="ARBA" id="ARBA00023136"/>
    </source>
</evidence>
<dbReference type="GO" id="GO:0015095">
    <property type="term" value="F:magnesium ion transmembrane transporter activity"/>
    <property type="evidence" value="ECO:0007669"/>
    <property type="project" value="TreeGrafter"/>
</dbReference>
<accession>A0A7W5FPB8</accession>
<dbReference type="Proteomes" id="UP000570361">
    <property type="component" value="Unassembled WGS sequence"/>
</dbReference>
<gene>
    <name evidence="10" type="ORF">FHS18_004140</name>
</gene>
<name>A0A7W5FPB8_9BACL</name>
<keyword evidence="3" id="KW-0813">Transport</keyword>
<sequence>MNHRMLRFPSQWDWHVLHLQRPLSEGMSRRSKHASTASRAEVDKRSEYSFLAKDSPSQARQLTPDSASEFRESFRHELKDELPELGNWLEEAERCNHNHIAVSELNGGVPVLHGTLLFQVSEDSEDITPLHFWITAKKLVTVHHDLRLSVRLAMDPWKDKLDRCESAPEAFFVIIGCVLETFHAGLDGFETRLGELERSMRTRNRTGIMNNIFERRYDLLHWSHLFIPIREIHGAAKEAFLDMLVEQEEFKRIEYKLDRIGVLLTHYAMEIDTLLAMDDAISSFRGNDIMKTLTIFTALFSPATVVGALWGMNFEKIPWATEPYGFIVTTAVVVISTVLIYWWLWQKGWTGDLLNGQRPNTKLRTDKRRSRSRRPGPPSDPAEDEKGNVHVG</sequence>
<dbReference type="CDD" id="cd12821">
    <property type="entry name" value="EcCorA_ZntB-like"/>
    <property type="match status" value="1"/>
</dbReference>
<organism evidence="10 11">
    <name type="scientific">Paenibacillus phyllosphaerae</name>
    <dbReference type="NCBI Taxonomy" id="274593"/>
    <lineage>
        <taxon>Bacteria</taxon>
        <taxon>Bacillati</taxon>
        <taxon>Bacillota</taxon>
        <taxon>Bacilli</taxon>
        <taxon>Bacillales</taxon>
        <taxon>Paenibacillaceae</taxon>
        <taxon>Paenibacillus</taxon>
    </lineage>
</organism>
<evidence type="ECO:0000256" key="4">
    <source>
        <dbReference type="ARBA" id="ARBA00022475"/>
    </source>
</evidence>
<comment type="caution">
    <text evidence="10">The sequence shown here is derived from an EMBL/GenBank/DDBJ whole genome shotgun (WGS) entry which is preliminary data.</text>
</comment>
<evidence type="ECO:0000256" key="3">
    <source>
        <dbReference type="ARBA" id="ARBA00022448"/>
    </source>
</evidence>
<dbReference type="RefSeq" id="WP_183601974.1">
    <property type="nucleotide sequence ID" value="NZ_JACHXK010000010.1"/>
</dbReference>
<evidence type="ECO:0000256" key="9">
    <source>
        <dbReference type="SAM" id="Phobius"/>
    </source>
</evidence>
<keyword evidence="7 9" id="KW-0472">Membrane</keyword>